<keyword evidence="4 5" id="KW-0472">Membrane</keyword>
<name>A0A412WMK5_9BACT</name>
<dbReference type="AlphaFoldDB" id="A0A412WMK5"/>
<evidence type="ECO:0000256" key="2">
    <source>
        <dbReference type="ARBA" id="ARBA00022692"/>
    </source>
</evidence>
<dbReference type="RefSeq" id="WP_118107619.1">
    <property type="nucleotide sequence ID" value="NZ_QRYW01000009.1"/>
</dbReference>
<feature type="transmembrane region" description="Helical" evidence="5">
    <location>
        <begin position="153"/>
        <end position="174"/>
    </location>
</feature>
<comment type="caution">
    <text evidence="7">The sequence shown here is derived from an EMBL/GenBank/DDBJ whole genome shotgun (WGS) entry which is preliminary data.</text>
</comment>
<protein>
    <recommendedName>
        <fullName evidence="6">Methylamine utilisation protein MauE domain-containing protein</fullName>
    </recommendedName>
</protein>
<evidence type="ECO:0000256" key="5">
    <source>
        <dbReference type="SAM" id="Phobius"/>
    </source>
</evidence>
<dbReference type="GO" id="GO:0030416">
    <property type="term" value="P:methylamine metabolic process"/>
    <property type="evidence" value="ECO:0007669"/>
    <property type="project" value="InterPro"/>
</dbReference>
<dbReference type="Proteomes" id="UP000283426">
    <property type="component" value="Unassembled WGS sequence"/>
</dbReference>
<proteinExistence type="predicted"/>
<keyword evidence="2 5" id="KW-0812">Transmembrane</keyword>
<comment type="subcellular location">
    <subcellularLocation>
        <location evidence="1">Membrane</location>
        <topology evidence="1">Multi-pass membrane protein</topology>
    </subcellularLocation>
</comment>
<accession>A0A412WMK5</accession>
<sequence>MRSFISRMWPDMLLSMVFVVSGFVKALDPVGLSYKIEEYLGMFQLSGWSGLSMLLSVLLCAAELTLGLLLLLRLWRKLTAVVLTLFILGFTILTYSIYTDPYGGINECGCFGEAFHLSNGATFAKNLILLVVSGFHLWNVFRQAGNDFNYRQLGLVSGVLMLAFFVPLYAYFYLPPFDFLPYNVGSEIGAENAIHLYDTGFNEVSDQVFSGGNPTYMIGIKEQITPEDGDKLAALYEAYRDGTVNLFGVASGSGMTIPGYADIPVYFMDEVVLKSVLRTPVGVVAFADDRIVGKWNLLYTPYRFERGYGEELSRERWKRGAFFSGWVVMLALLFYERKKRTE</sequence>
<organism evidence="7 8">
    <name type="scientific">Odoribacter splanchnicus</name>
    <dbReference type="NCBI Taxonomy" id="28118"/>
    <lineage>
        <taxon>Bacteria</taxon>
        <taxon>Pseudomonadati</taxon>
        <taxon>Bacteroidota</taxon>
        <taxon>Bacteroidia</taxon>
        <taxon>Bacteroidales</taxon>
        <taxon>Odoribacteraceae</taxon>
        <taxon>Odoribacter</taxon>
    </lineage>
</organism>
<evidence type="ECO:0000256" key="1">
    <source>
        <dbReference type="ARBA" id="ARBA00004141"/>
    </source>
</evidence>
<evidence type="ECO:0000256" key="4">
    <source>
        <dbReference type="ARBA" id="ARBA00023136"/>
    </source>
</evidence>
<feature type="transmembrane region" description="Helical" evidence="5">
    <location>
        <begin position="123"/>
        <end position="141"/>
    </location>
</feature>
<keyword evidence="3 5" id="KW-1133">Transmembrane helix</keyword>
<dbReference type="EMBL" id="QRYW01000009">
    <property type="protein sequence ID" value="RGV28433.1"/>
    <property type="molecule type" value="Genomic_DNA"/>
</dbReference>
<dbReference type="GO" id="GO:0016020">
    <property type="term" value="C:membrane"/>
    <property type="evidence" value="ECO:0007669"/>
    <property type="project" value="UniProtKB-SubCell"/>
</dbReference>
<feature type="transmembrane region" description="Helical" evidence="5">
    <location>
        <begin position="50"/>
        <end position="71"/>
    </location>
</feature>
<evidence type="ECO:0000313" key="8">
    <source>
        <dbReference type="Proteomes" id="UP000283426"/>
    </source>
</evidence>
<evidence type="ECO:0000256" key="3">
    <source>
        <dbReference type="ARBA" id="ARBA00022989"/>
    </source>
</evidence>
<dbReference type="Pfam" id="PF07291">
    <property type="entry name" value="MauE"/>
    <property type="match status" value="1"/>
</dbReference>
<gene>
    <name evidence="7" type="ORF">DWW24_05390</name>
</gene>
<evidence type="ECO:0000259" key="6">
    <source>
        <dbReference type="Pfam" id="PF07291"/>
    </source>
</evidence>
<evidence type="ECO:0000313" key="7">
    <source>
        <dbReference type="EMBL" id="RGV28433.1"/>
    </source>
</evidence>
<reference evidence="7 8" key="1">
    <citation type="submission" date="2018-08" db="EMBL/GenBank/DDBJ databases">
        <title>A genome reference for cultivated species of the human gut microbiota.</title>
        <authorList>
            <person name="Zou Y."/>
            <person name="Xue W."/>
            <person name="Luo G."/>
        </authorList>
    </citation>
    <scope>NUCLEOTIDE SEQUENCE [LARGE SCALE GENOMIC DNA]</scope>
    <source>
        <strain evidence="7 8">AF14-6AC</strain>
    </source>
</reference>
<feature type="domain" description="Methylamine utilisation protein MauE" evidence="6">
    <location>
        <begin position="12"/>
        <end position="138"/>
    </location>
</feature>
<dbReference type="InterPro" id="IPR009908">
    <property type="entry name" value="Methylamine_util_MauE"/>
</dbReference>
<feature type="transmembrane region" description="Helical" evidence="5">
    <location>
        <begin position="78"/>
        <end position="98"/>
    </location>
</feature>